<dbReference type="AlphaFoldDB" id="A0A914XRK3"/>
<organism evidence="1 2">
    <name type="scientific">Plectus sambesii</name>
    <dbReference type="NCBI Taxonomy" id="2011161"/>
    <lineage>
        <taxon>Eukaryota</taxon>
        <taxon>Metazoa</taxon>
        <taxon>Ecdysozoa</taxon>
        <taxon>Nematoda</taxon>
        <taxon>Chromadorea</taxon>
        <taxon>Plectida</taxon>
        <taxon>Plectina</taxon>
        <taxon>Plectoidea</taxon>
        <taxon>Plectidae</taxon>
        <taxon>Plectus</taxon>
    </lineage>
</organism>
<dbReference type="Proteomes" id="UP000887566">
    <property type="component" value="Unplaced"/>
</dbReference>
<evidence type="ECO:0000313" key="1">
    <source>
        <dbReference type="Proteomes" id="UP000887566"/>
    </source>
</evidence>
<keyword evidence="1" id="KW-1185">Reference proteome</keyword>
<sequence>MSVGLKYCVSGGRGAGRQGGEGELERELWGEGELERELWGEGELERELSGGLRNIIPLFKIIYTDNVQQRVSSDEISEQPQTATADVGGTLGQRRISAAQKSIAPVYAGIRRRNIQRQMFKGHFLIGCQFLSLRRGLTELRKILPASASLWLFLLKALSLFDDFLLVQFQVELVHVWTFLG</sequence>
<proteinExistence type="predicted"/>
<evidence type="ECO:0000313" key="2">
    <source>
        <dbReference type="WBParaSite" id="PSAMB.scaffold995size37426.g10208.t1"/>
    </source>
</evidence>
<reference evidence="2" key="1">
    <citation type="submission" date="2022-11" db="UniProtKB">
        <authorList>
            <consortium name="WormBaseParasite"/>
        </authorList>
    </citation>
    <scope>IDENTIFICATION</scope>
</reference>
<name>A0A914XRK3_9BILA</name>
<dbReference type="WBParaSite" id="PSAMB.scaffold995size37426.g10208.t1">
    <property type="protein sequence ID" value="PSAMB.scaffold995size37426.g10208.t1"/>
    <property type="gene ID" value="PSAMB.scaffold995size37426.g10208"/>
</dbReference>
<accession>A0A914XRK3</accession>
<protein>
    <submittedName>
        <fullName evidence="2">Uncharacterized protein</fullName>
    </submittedName>
</protein>